<dbReference type="Gene3D" id="3.20.20.450">
    <property type="entry name" value="EAL domain"/>
    <property type="match status" value="1"/>
</dbReference>
<gene>
    <name evidence="5" type="ORF">C8R14_12430</name>
</gene>
<dbReference type="InterPro" id="IPR000160">
    <property type="entry name" value="GGDEF_dom"/>
</dbReference>
<comment type="caution">
    <text evidence="5">The sequence shown here is derived from an EMBL/GenBank/DDBJ whole genome shotgun (WGS) entry which is preliminary data.</text>
</comment>
<evidence type="ECO:0000313" key="6">
    <source>
        <dbReference type="Proteomes" id="UP000247780"/>
    </source>
</evidence>
<reference evidence="5 6" key="1">
    <citation type="submission" date="2018-04" db="EMBL/GenBank/DDBJ databases">
        <title>Active sludge and wastewater microbial communities from Klosterneuburg, Austria.</title>
        <authorList>
            <person name="Wagner M."/>
        </authorList>
    </citation>
    <scope>NUCLEOTIDE SEQUENCE [LARGE SCALE GENOMIC DNA]</scope>
    <source>
        <strain evidence="5 6">Nm 57</strain>
    </source>
</reference>
<dbReference type="SMART" id="SM00448">
    <property type="entry name" value="REC"/>
    <property type="match status" value="1"/>
</dbReference>
<dbReference type="Pfam" id="PF00563">
    <property type="entry name" value="EAL"/>
    <property type="match status" value="1"/>
</dbReference>
<dbReference type="InterPro" id="IPR029787">
    <property type="entry name" value="Nucleotide_cyclase"/>
</dbReference>
<dbReference type="PANTHER" id="PTHR33121">
    <property type="entry name" value="CYCLIC DI-GMP PHOSPHODIESTERASE PDEF"/>
    <property type="match status" value="1"/>
</dbReference>
<dbReference type="PROSITE" id="PS50883">
    <property type="entry name" value="EAL"/>
    <property type="match status" value="1"/>
</dbReference>
<accession>A0ABX5M8G7</accession>
<dbReference type="Gene3D" id="3.30.70.270">
    <property type="match status" value="1"/>
</dbReference>
<dbReference type="Pfam" id="PF00072">
    <property type="entry name" value="Response_reg"/>
    <property type="match status" value="1"/>
</dbReference>
<feature type="domain" description="EAL" evidence="3">
    <location>
        <begin position="315"/>
        <end position="569"/>
    </location>
</feature>
<feature type="domain" description="Response regulatory" evidence="2">
    <location>
        <begin position="7"/>
        <end position="123"/>
    </location>
</feature>
<dbReference type="InterPro" id="IPR035919">
    <property type="entry name" value="EAL_sf"/>
</dbReference>
<keyword evidence="6" id="KW-1185">Reference proteome</keyword>
<dbReference type="PROSITE" id="PS50887">
    <property type="entry name" value="GGDEF"/>
    <property type="match status" value="1"/>
</dbReference>
<dbReference type="InterPro" id="IPR011006">
    <property type="entry name" value="CheY-like_superfamily"/>
</dbReference>
<dbReference type="Proteomes" id="UP000247780">
    <property type="component" value="Unassembled WGS sequence"/>
</dbReference>
<dbReference type="SUPFAM" id="SSF141868">
    <property type="entry name" value="EAL domain-like"/>
    <property type="match status" value="1"/>
</dbReference>
<dbReference type="SMART" id="SM00267">
    <property type="entry name" value="GGDEF"/>
    <property type="match status" value="1"/>
</dbReference>
<dbReference type="PANTHER" id="PTHR33121:SF79">
    <property type="entry name" value="CYCLIC DI-GMP PHOSPHODIESTERASE PDED-RELATED"/>
    <property type="match status" value="1"/>
</dbReference>
<dbReference type="RefSeq" id="WP_011635278.1">
    <property type="nucleotide sequence ID" value="NZ_FMTW01000020.1"/>
</dbReference>
<feature type="domain" description="GGDEF" evidence="4">
    <location>
        <begin position="173"/>
        <end position="306"/>
    </location>
</feature>
<evidence type="ECO:0000259" key="4">
    <source>
        <dbReference type="PROSITE" id="PS50887"/>
    </source>
</evidence>
<evidence type="ECO:0000259" key="2">
    <source>
        <dbReference type="PROSITE" id="PS50110"/>
    </source>
</evidence>
<evidence type="ECO:0000256" key="1">
    <source>
        <dbReference type="PROSITE-ProRule" id="PRU00169"/>
    </source>
</evidence>
<dbReference type="NCBIfam" id="TIGR00254">
    <property type="entry name" value="GGDEF"/>
    <property type="match status" value="1"/>
</dbReference>
<name>A0ABX5M8G7_9PROT</name>
<comment type="caution">
    <text evidence="1">Lacks conserved residue(s) required for the propagation of feature annotation.</text>
</comment>
<proteinExistence type="predicted"/>
<evidence type="ECO:0000313" key="5">
    <source>
        <dbReference type="EMBL" id="PXV79379.1"/>
    </source>
</evidence>
<dbReference type="InterPro" id="IPR001633">
    <property type="entry name" value="EAL_dom"/>
</dbReference>
<dbReference type="PROSITE" id="PS50110">
    <property type="entry name" value="RESPONSE_REGULATORY"/>
    <property type="match status" value="1"/>
</dbReference>
<dbReference type="EMBL" id="QICQ01000024">
    <property type="protein sequence ID" value="PXV79379.1"/>
    <property type="molecule type" value="Genomic_DNA"/>
</dbReference>
<dbReference type="InterPro" id="IPR043128">
    <property type="entry name" value="Rev_trsase/Diguanyl_cyclase"/>
</dbReference>
<organism evidence="5 6">
    <name type="scientific">Nitrosomonas eutropha</name>
    <dbReference type="NCBI Taxonomy" id="916"/>
    <lineage>
        <taxon>Bacteria</taxon>
        <taxon>Pseudomonadati</taxon>
        <taxon>Pseudomonadota</taxon>
        <taxon>Betaproteobacteria</taxon>
        <taxon>Nitrosomonadales</taxon>
        <taxon>Nitrosomonadaceae</taxon>
        <taxon>Nitrosomonas</taxon>
    </lineage>
</organism>
<dbReference type="Pfam" id="PF00990">
    <property type="entry name" value="GGDEF"/>
    <property type="match status" value="1"/>
</dbReference>
<dbReference type="SUPFAM" id="SSF55073">
    <property type="entry name" value="Nucleotide cyclase"/>
    <property type="match status" value="1"/>
</dbReference>
<evidence type="ECO:0000259" key="3">
    <source>
        <dbReference type="PROSITE" id="PS50883"/>
    </source>
</evidence>
<dbReference type="SMART" id="SM00052">
    <property type="entry name" value="EAL"/>
    <property type="match status" value="1"/>
</dbReference>
<dbReference type="InterPro" id="IPR050706">
    <property type="entry name" value="Cyclic-di-GMP_PDE-like"/>
</dbReference>
<protein>
    <submittedName>
        <fullName evidence="5">Response regulator receiver modulated diguanylate cyclase/phosphodiesterase</fullName>
    </submittedName>
</protein>
<dbReference type="InterPro" id="IPR001789">
    <property type="entry name" value="Sig_transdc_resp-reg_receiver"/>
</dbReference>
<dbReference type="CDD" id="cd01948">
    <property type="entry name" value="EAL"/>
    <property type="match status" value="1"/>
</dbReference>
<sequence>MSYGKLKLLIIGHSKADVNQLSTDFSRNGKQLIYQHANSLPDVRAALDTSSWDAVIAEYSMAGFDALQVLDLLKTRHQTTPFILYTSITDEQVILSALRNGASDCVPKGHSTRLILAINRGFELMDLKRRKRQADSHIYRMTYYDELTGLPKHNLFCEKAAALLSNNAVIDGMIAAIYFIDINRLSRINSKYGYSINDQLIQQFASRLSIYSDNSCILARTEGGNFVFLKTSLANTSQAQIFANQLLKLATTPFIINDLEFYITLTIGICLYPRDGREIEVLLANAENASSFTRKIWPNTYRFYAREIGEASLQKVKIEQSLQKIINDKELVLHYQPVIDLMTGKIIGVEALVRWRHPELGLIPPDKFVPLAIESGSIVKIGKWVLHEACRQAKSWQDAGLEPAFIAVNLSAIELDQLQLINHVAEALHATGLDPSKLELEINESVLMQDIDGSTRILNELKKMGVKIVMDNFGTGYSSLNHLRRLPIDTIKIGQPLVQDIASKSDSSVIITAIIALARNLGMQIRAEGVQSQTQLDFLKQANCHHVQGFLFTPPLSAEHFLPLIEQRKTGTFS</sequence>
<dbReference type="CDD" id="cd01949">
    <property type="entry name" value="GGDEF"/>
    <property type="match status" value="1"/>
</dbReference>
<dbReference type="SUPFAM" id="SSF52172">
    <property type="entry name" value="CheY-like"/>
    <property type="match status" value="1"/>
</dbReference>
<dbReference type="Gene3D" id="3.40.50.2300">
    <property type="match status" value="1"/>
</dbReference>